<organism evidence="6 7">
    <name type="scientific">Sporichthya brevicatena</name>
    <dbReference type="NCBI Taxonomy" id="171442"/>
    <lineage>
        <taxon>Bacteria</taxon>
        <taxon>Bacillati</taxon>
        <taxon>Actinomycetota</taxon>
        <taxon>Actinomycetes</taxon>
        <taxon>Sporichthyales</taxon>
        <taxon>Sporichthyaceae</taxon>
        <taxon>Sporichthya</taxon>
    </lineage>
</organism>
<dbReference type="InterPro" id="IPR009057">
    <property type="entry name" value="Homeodomain-like_sf"/>
</dbReference>
<dbReference type="EMBL" id="BAAAHE010000049">
    <property type="protein sequence ID" value="GAA0636099.1"/>
    <property type="molecule type" value="Genomic_DNA"/>
</dbReference>
<reference evidence="6 7" key="1">
    <citation type="journal article" date="2019" name="Int. J. Syst. Evol. Microbiol.">
        <title>The Global Catalogue of Microorganisms (GCM) 10K type strain sequencing project: providing services to taxonomists for standard genome sequencing and annotation.</title>
        <authorList>
            <consortium name="The Broad Institute Genomics Platform"/>
            <consortium name="The Broad Institute Genome Sequencing Center for Infectious Disease"/>
            <person name="Wu L."/>
            <person name="Ma J."/>
        </authorList>
    </citation>
    <scope>NUCLEOTIDE SEQUENCE [LARGE SCALE GENOMIC DNA]</scope>
    <source>
        <strain evidence="6 7">JCM 10671</strain>
    </source>
</reference>
<feature type="DNA-binding region" description="H-T-H motif" evidence="4">
    <location>
        <begin position="23"/>
        <end position="42"/>
    </location>
</feature>
<dbReference type="PANTHER" id="PTHR30055">
    <property type="entry name" value="HTH-TYPE TRANSCRIPTIONAL REGULATOR RUTR"/>
    <property type="match status" value="1"/>
</dbReference>
<dbReference type="PROSITE" id="PS50977">
    <property type="entry name" value="HTH_TETR_2"/>
    <property type="match status" value="1"/>
</dbReference>
<evidence type="ECO:0000259" key="5">
    <source>
        <dbReference type="PROSITE" id="PS50977"/>
    </source>
</evidence>
<keyword evidence="7" id="KW-1185">Reference proteome</keyword>
<dbReference type="SUPFAM" id="SSF46689">
    <property type="entry name" value="Homeodomain-like"/>
    <property type="match status" value="1"/>
</dbReference>
<evidence type="ECO:0000313" key="6">
    <source>
        <dbReference type="EMBL" id="GAA0636099.1"/>
    </source>
</evidence>
<dbReference type="InterPro" id="IPR050109">
    <property type="entry name" value="HTH-type_TetR-like_transc_reg"/>
</dbReference>
<dbReference type="SUPFAM" id="SSF48498">
    <property type="entry name" value="Tetracyclin repressor-like, C-terminal domain"/>
    <property type="match status" value="1"/>
</dbReference>
<dbReference type="PRINTS" id="PR00455">
    <property type="entry name" value="HTHTETR"/>
</dbReference>
<dbReference type="PANTHER" id="PTHR30055:SF234">
    <property type="entry name" value="HTH-TYPE TRANSCRIPTIONAL REGULATOR BETI"/>
    <property type="match status" value="1"/>
</dbReference>
<comment type="caution">
    <text evidence="6">The sequence shown here is derived from an EMBL/GenBank/DDBJ whole genome shotgun (WGS) entry which is preliminary data.</text>
</comment>
<feature type="domain" description="HTH tetR-type" evidence="5">
    <location>
        <begin position="1"/>
        <end position="60"/>
    </location>
</feature>
<dbReference type="Pfam" id="PF00440">
    <property type="entry name" value="TetR_N"/>
    <property type="match status" value="1"/>
</dbReference>
<evidence type="ECO:0000256" key="3">
    <source>
        <dbReference type="ARBA" id="ARBA00023163"/>
    </source>
</evidence>
<keyword evidence="2 4" id="KW-0238">DNA-binding</keyword>
<dbReference type="InterPro" id="IPR036271">
    <property type="entry name" value="Tet_transcr_reg_TetR-rel_C_sf"/>
</dbReference>
<dbReference type="RefSeq" id="WP_344609127.1">
    <property type="nucleotide sequence ID" value="NZ_BAAAHE010000049.1"/>
</dbReference>
<evidence type="ECO:0000256" key="1">
    <source>
        <dbReference type="ARBA" id="ARBA00023015"/>
    </source>
</evidence>
<keyword evidence="1" id="KW-0805">Transcription regulation</keyword>
<dbReference type="InterPro" id="IPR001647">
    <property type="entry name" value="HTH_TetR"/>
</dbReference>
<evidence type="ECO:0000313" key="7">
    <source>
        <dbReference type="Proteomes" id="UP001500957"/>
    </source>
</evidence>
<protein>
    <recommendedName>
        <fullName evidence="5">HTH tetR-type domain-containing protein</fullName>
    </recommendedName>
</protein>
<dbReference type="Proteomes" id="UP001500957">
    <property type="component" value="Unassembled WGS sequence"/>
</dbReference>
<evidence type="ECO:0000256" key="2">
    <source>
        <dbReference type="ARBA" id="ARBA00023125"/>
    </source>
</evidence>
<dbReference type="Gene3D" id="1.10.357.10">
    <property type="entry name" value="Tetracycline Repressor, domain 2"/>
    <property type="match status" value="1"/>
</dbReference>
<gene>
    <name evidence="6" type="ORF">GCM10009547_45400</name>
</gene>
<name>A0ABN1HAY8_9ACTN</name>
<accession>A0ABN1HAY8</accession>
<keyword evidence="3" id="KW-0804">Transcription</keyword>
<dbReference type="PROSITE" id="PS01081">
    <property type="entry name" value="HTH_TETR_1"/>
    <property type="match status" value="1"/>
</dbReference>
<dbReference type="InterPro" id="IPR023772">
    <property type="entry name" value="DNA-bd_HTH_TetR-type_CS"/>
</dbReference>
<proteinExistence type="predicted"/>
<sequence>MTRARILKVARTEFGQNGYSGTTTKAIAEGADLTIGALYYYFPTKHDLFLTVYKDVFENVTEKFETATDGVDGLAAKICAIMDVVVQMNVDDPSLATFASVAPIEIHRHEGLAAQTRRESRALHRLFEKMIASAPEELAPDTTPEDVVTLLMAMMAGLSQMGATASRATHRQAADAFKKLLHGHLLEGTGVRS</sequence>
<evidence type="ECO:0000256" key="4">
    <source>
        <dbReference type="PROSITE-ProRule" id="PRU00335"/>
    </source>
</evidence>